<dbReference type="STRING" id="1802164.A3H51_01800"/>
<dbReference type="CDD" id="cd04725">
    <property type="entry name" value="OMP_decarboxylase_like"/>
    <property type="match status" value="1"/>
</dbReference>
<evidence type="ECO:0000256" key="3">
    <source>
        <dbReference type="ARBA" id="ARBA00022793"/>
    </source>
</evidence>
<evidence type="ECO:0000313" key="10">
    <source>
        <dbReference type="Proteomes" id="UP000178509"/>
    </source>
</evidence>
<keyword evidence="5 7" id="KW-0456">Lyase</keyword>
<dbReference type="Gene3D" id="3.20.20.70">
    <property type="entry name" value="Aldolase class I"/>
    <property type="match status" value="1"/>
</dbReference>
<dbReference type="AlphaFoldDB" id="A0A1G2HHN0"/>
<dbReference type="Pfam" id="PF00215">
    <property type="entry name" value="OMPdecase"/>
    <property type="match status" value="1"/>
</dbReference>
<dbReference type="UniPathway" id="UPA00070">
    <property type="reaction ID" value="UER00120"/>
</dbReference>
<dbReference type="InterPro" id="IPR011060">
    <property type="entry name" value="RibuloseP-bd_barrel"/>
</dbReference>
<accession>A0A1G2HHN0</accession>
<gene>
    <name evidence="7" type="primary">pyrF</name>
    <name evidence="9" type="ORF">A3H51_01800</name>
</gene>
<keyword evidence="4 7" id="KW-0665">Pyrimidine biosynthesis</keyword>
<sequence length="285" mass="31177">MDGRNFQQLLRNQWARGNFVCVGLDSELTKIPESVRRCAGINGTEITNTIYAFNSEIIKATKDLVCAYKPNIAFYEAYGTYGISALLRTINFVNFVAPEVPVILDAKRADIGNSNGAYARAVFDTLGADAITVNPYFGEEALEPFLTRIDKGIFVLCRTSNPGAEEFQDLSVNGEPLYYFISRSVANKWNKNGNCALVVGATHTDELYEIRKLVGEMPILVPGIGAQGGNLEKTICAGMDNNRQGLIINSSSGIIFASSGIDFAQAARHETEKLHNLINSYIKEG</sequence>
<dbReference type="GO" id="GO:0006207">
    <property type="term" value="P:'de novo' pyrimidine nucleobase biosynthetic process"/>
    <property type="evidence" value="ECO:0007669"/>
    <property type="project" value="InterPro"/>
</dbReference>
<proteinExistence type="inferred from homology"/>
<dbReference type="PANTHER" id="PTHR43375">
    <property type="entry name" value="OROTIDINE 5'-PHOSPHATE DECARBOXYLASE"/>
    <property type="match status" value="1"/>
</dbReference>
<comment type="catalytic activity">
    <reaction evidence="6 7">
        <text>orotidine 5'-phosphate + H(+) = UMP + CO2</text>
        <dbReference type="Rhea" id="RHEA:11596"/>
        <dbReference type="ChEBI" id="CHEBI:15378"/>
        <dbReference type="ChEBI" id="CHEBI:16526"/>
        <dbReference type="ChEBI" id="CHEBI:57538"/>
        <dbReference type="ChEBI" id="CHEBI:57865"/>
        <dbReference type="EC" id="4.1.1.23"/>
    </reaction>
</comment>
<dbReference type="EC" id="4.1.1.23" evidence="7"/>
<comment type="caution">
    <text evidence="9">The sequence shown here is derived from an EMBL/GenBank/DDBJ whole genome shotgun (WGS) entry which is preliminary data.</text>
</comment>
<feature type="active site" description="Proton donor" evidence="7">
    <location>
        <position position="107"/>
    </location>
</feature>
<dbReference type="SMART" id="SM00934">
    <property type="entry name" value="OMPdecase"/>
    <property type="match status" value="1"/>
</dbReference>
<dbReference type="SUPFAM" id="SSF51366">
    <property type="entry name" value="Ribulose-phoshate binding barrel"/>
    <property type="match status" value="1"/>
</dbReference>
<keyword evidence="3 7" id="KW-0210">Decarboxylase</keyword>
<dbReference type="NCBIfam" id="TIGR02127">
    <property type="entry name" value="pyrF_sub2"/>
    <property type="match status" value="1"/>
</dbReference>
<name>A0A1G2HHN0_9BACT</name>
<dbReference type="Proteomes" id="UP000178509">
    <property type="component" value="Unassembled WGS sequence"/>
</dbReference>
<evidence type="ECO:0000256" key="5">
    <source>
        <dbReference type="ARBA" id="ARBA00023239"/>
    </source>
</evidence>
<protein>
    <recommendedName>
        <fullName evidence="7">Orotidine 5'-phosphate decarboxylase</fullName>
        <ecNumber evidence="7">4.1.1.23</ecNumber>
    </recommendedName>
    <alternativeName>
        <fullName evidence="7">OMP decarboxylase</fullName>
        <shortName evidence="7">OMPDCase</shortName>
        <shortName evidence="7">OMPdecase</shortName>
    </alternativeName>
</protein>
<dbReference type="HAMAP" id="MF_01215">
    <property type="entry name" value="OMPdecase_type2"/>
    <property type="match status" value="1"/>
</dbReference>
<reference evidence="9 10" key="1">
    <citation type="journal article" date="2016" name="Nat. Commun.">
        <title>Thousands of microbial genomes shed light on interconnected biogeochemical processes in an aquifer system.</title>
        <authorList>
            <person name="Anantharaman K."/>
            <person name="Brown C.T."/>
            <person name="Hug L.A."/>
            <person name="Sharon I."/>
            <person name="Castelle C.J."/>
            <person name="Probst A.J."/>
            <person name="Thomas B.C."/>
            <person name="Singh A."/>
            <person name="Wilkins M.J."/>
            <person name="Karaoz U."/>
            <person name="Brodie E.L."/>
            <person name="Williams K.H."/>
            <person name="Hubbard S.S."/>
            <person name="Banfield J.F."/>
        </authorList>
    </citation>
    <scope>NUCLEOTIDE SEQUENCE [LARGE SCALE GENOMIC DNA]</scope>
</reference>
<dbReference type="InterPro" id="IPR013785">
    <property type="entry name" value="Aldolase_TIM"/>
</dbReference>
<feature type="domain" description="Orotidine 5'-phosphate decarboxylase" evidence="8">
    <location>
        <begin position="19"/>
        <end position="267"/>
    </location>
</feature>
<evidence type="ECO:0000256" key="1">
    <source>
        <dbReference type="ARBA" id="ARBA00004861"/>
    </source>
</evidence>
<evidence type="ECO:0000256" key="7">
    <source>
        <dbReference type="HAMAP-Rule" id="MF_01215"/>
    </source>
</evidence>
<organism evidence="9 10">
    <name type="scientific">Candidatus Spechtbacteria bacterium RIFCSPLOWO2_02_FULL_38_8</name>
    <dbReference type="NCBI Taxonomy" id="1802164"/>
    <lineage>
        <taxon>Bacteria</taxon>
        <taxon>Candidatus Spechtiibacteriota</taxon>
    </lineage>
</organism>
<dbReference type="InterPro" id="IPR001754">
    <property type="entry name" value="OMPdeCOase_dom"/>
</dbReference>
<dbReference type="GO" id="GO:0004590">
    <property type="term" value="F:orotidine-5'-phosphate decarboxylase activity"/>
    <property type="evidence" value="ECO:0007669"/>
    <property type="project" value="UniProtKB-UniRule"/>
</dbReference>
<evidence type="ECO:0000256" key="4">
    <source>
        <dbReference type="ARBA" id="ARBA00022975"/>
    </source>
</evidence>
<evidence type="ECO:0000256" key="6">
    <source>
        <dbReference type="ARBA" id="ARBA00049157"/>
    </source>
</evidence>
<comment type="pathway">
    <text evidence="1 7">Pyrimidine metabolism; UMP biosynthesis via de novo pathway; UMP from orotate: step 2/2.</text>
</comment>
<evidence type="ECO:0000313" key="9">
    <source>
        <dbReference type="EMBL" id="OGZ61780.1"/>
    </source>
</evidence>
<dbReference type="EMBL" id="MHOJ01000036">
    <property type="protein sequence ID" value="OGZ61780.1"/>
    <property type="molecule type" value="Genomic_DNA"/>
</dbReference>
<evidence type="ECO:0000259" key="8">
    <source>
        <dbReference type="SMART" id="SM00934"/>
    </source>
</evidence>
<dbReference type="PANTHER" id="PTHR43375:SF1">
    <property type="entry name" value="OROTIDINE 5'-PHOSPHATE DECARBOXYLASE"/>
    <property type="match status" value="1"/>
</dbReference>
<dbReference type="GO" id="GO:0044205">
    <property type="term" value="P:'de novo' UMP biosynthetic process"/>
    <property type="evidence" value="ECO:0007669"/>
    <property type="project" value="UniProtKB-UniRule"/>
</dbReference>
<evidence type="ECO:0000256" key="2">
    <source>
        <dbReference type="ARBA" id="ARBA00008847"/>
    </source>
</evidence>
<dbReference type="InterPro" id="IPR011995">
    <property type="entry name" value="OMPdecase_type-2"/>
</dbReference>
<comment type="similarity">
    <text evidence="2 7">Belongs to the OMP decarboxylase family. Type 2 subfamily.</text>
</comment>